<dbReference type="EMBL" id="MGJM01000001">
    <property type="protein sequence ID" value="OGN07458.1"/>
    <property type="molecule type" value="Genomic_DNA"/>
</dbReference>
<evidence type="ECO:0000313" key="2">
    <source>
        <dbReference type="EMBL" id="OGN07458.1"/>
    </source>
</evidence>
<name>A0A1F8F465_9BACT</name>
<sequence>MENEYKQQEEGLSWMELNRVKDRLRAEKKKKPEMTSEEESYLYFLFLVEQNAENKIMIDSRSYSIWFKNHQRDTKEGLIREIMRLDDRIKELKGQRNYIIFFAVLTLIYVIGVLIS</sequence>
<evidence type="ECO:0000313" key="3">
    <source>
        <dbReference type="Proteomes" id="UP000177605"/>
    </source>
</evidence>
<organism evidence="2 3">
    <name type="scientific">Candidatus Yanofskybacteria bacterium RIFCSPHIGHO2_01_FULL_48_25b</name>
    <dbReference type="NCBI Taxonomy" id="1802672"/>
    <lineage>
        <taxon>Bacteria</taxon>
        <taxon>Candidatus Yanofskyibacteriota</taxon>
    </lineage>
</organism>
<keyword evidence="1" id="KW-0472">Membrane</keyword>
<dbReference type="AlphaFoldDB" id="A0A1F8F465"/>
<feature type="transmembrane region" description="Helical" evidence="1">
    <location>
        <begin position="98"/>
        <end position="115"/>
    </location>
</feature>
<dbReference type="Proteomes" id="UP000177605">
    <property type="component" value="Unassembled WGS sequence"/>
</dbReference>
<comment type="caution">
    <text evidence="2">The sequence shown here is derived from an EMBL/GenBank/DDBJ whole genome shotgun (WGS) entry which is preliminary data.</text>
</comment>
<reference evidence="2 3" key="1">
    <citation type="journal article" date="2016" name="Nat. Commun.">
        <title>Thousands of microbial genomes shed light on interconnected biogeochemical processes in an aquifer system.</title>
        <authorList>
            <person name="Anantharaman K."/>
            <person name="Brown C.T."/>
            <person name="Hug L.A."/>
            <person name="Sharon I."/>
            <person name="Castelle C.J."/>
            <person name="Probst A.J."/>
            <person name="Thomas B.C."/>
            <person name="Singh A."/>
            <person name="Wilkins M.J."/>
            <person name="Karaoz U."/>
            <person name="Brodie E.L."/>
            <person name="Williams K.H."/>
            <person name="Hubbard S.S."/>
            <person name="Banfield J.F."/>
        </authorList>
    </citation>
    <scope>NUCLEOTIDE SEQUENCE [LARGE SCALE GENOMIC DNA]</scope>
</reference>
<gene>
    <name evidence="2" type="ORF">A2669_01940</name>
</gene>
<proteinExistence type="predicted"/>
<keyword evidence="1" id="KW-0812">Transmembrane</keyword>
<protein>
    <submittedName>
        <fullName evidence="2">Uncharacterized protein</fullName>
    </submittedName>
</protein>
<evidence type="ECO:0000256" key="1">
    <source>
        <dbReference type="SAM" id="Phobius"/>
    </source>
</evidence>
<accession>A0A1F8F465</accession>
<keyword evidence="1" id="KW-1133">Transmembrane helix</keyword>